<keyword evidence="2" id="KW-1185">Reference proteome</keyword>
<accession>A0AC61MUU6</accession>
<dbReference type="Proteomes" id="UP000595814">
    <property type="component" value="Chromosome"/>
</dbReference>
<name>A0AC61MUU6_9FIRM</name>
<organism evidence="1 2">
    <name type="scientific">Miniphocaeibacter halophilus</name>
    <dbReference type="NCBI Taxonomy" id="2931922"/>
    <lineage>
        <taxon>Bacteria</taxon>
        <taxon>Bacillati</taxon>
        <taxon>Bacillota</taxon>
        <taxon>Tissierellia</taxon>
        <taxon>Tissierellales</taxon>
        <taxon>Peptoniphilaceae</taxon>
        <taxon>Miniphocaeibacter</taxon>
    </lineage>
</organism>
<evidence type="ECO:0000313" key="1">
    <source>
        <dbReference type="EMBL" id="QQK07848.1"/>
    </source>
</evidence>
<reference evidence="1 2" key="1">
    <citation type="journal article" date="2022" name="Int. J. Syst. Evol. Microbiol.">
        <title>Miniphocaeibacter halophilus sp. nov., an ammonium-tolerant acetate-producing bacterium isolated from a biogas system.</title>
        <authorList>
            <person name="Schnurer A."/>
            <person name="Singh A."/>
            <person name="Bi S."/>
            <person name="Qiao W."/>
            <person name="Westerholm M."/>
        </authorList>
    </citation>
    <scope>NUCLEOTIDE SEQUENCE [LARGE SCALE GENOMIC DNA]</scope>
    <source>
        <strain evidence="1 2">AMB_01</strain>
    </source>
</reference>
<proteinExistence type="predicted"/>
<gene>
    <name evidence="1" type="ORF">JFY71_11315</name>
</gene>
<evidence type="ECO:0000313" key="2">
    <source>
        <dbReference type="Proteomes" id="UP000595814"/>
    </source>
</evidence>
<sequence length="197" mass="21525">MRKNNNLSIMIKVALLGAIASILMLFDFPLPFAPPFMKIDVSEVPAIIAGFTFGPLWGFIVIVVKLLLKFLTQGTLTAGFGELSNLIVSSSLVVTASLIYKRKKTFKNAIFSLTIGIILMSALATLSNYYVIFPLYGLPMETFAPSMEKINPLVSNVPTFILFSIVPFNIIKGALNAMILGILYKPLLPRLGKSYGS</sequence>
<dbReference type="EMBL" id="CP066744">
    <property type="protein sequence ID" value="QQK07848.1"/>
    <property type="molecule type" value="Genomic_DNA"/>
</dbReference>
<protein>
    <submittedName>
        <fullName evidence="1">ECF transporter S component</fullName>
    </submittedName>
</protein>